<gene>
    <name evidence="1" type="ORF">JCM17846_21880</name>
</gene>
<organism evidence="1 2">
    <name type="scientific">Iodidimonas nitroreducens</name>
    <dbReference type="NCBI Taxonomy" id="1236968"/>
    <lineage>
        <taxon>Bacteria</taxon>
        <taxon>Pseudomonadati</taxon>
        <taxon>Pseudomonadota</taxon>
        <taxon>Alphaproteobacteria</taxon>
        <taxon>Iodidimonadales</taxon>
        <taxon>Iodidimonadaceae</taxon>
        <taxon>Iodidimonas</taxon>
    </lineage>
</organism>
<dbReference type="Proteomes" id="UP000324996">
    <property type="component" value="Unassembled WGS sequence"/>
</dbReference>
<evidence type="ECO:0000313" key="1">
    <source>
        <dbReference type="EMBL" id="GER04506.1"/>
    </source>
</evidence>
<evidence type="ECO:0000313" key="2">
    <source>
        <dbReference type="Proteomes" id="UP000324996"/>
    </source>
</evidence>
<dbReference type="Pfam" id="PF14052">
    <property type="entry name" value="Caps_assemb_Wzi"/>
    <property type="match status" value="1"/>
</dbReference>
<dbReference type="EMBL" id="BKCN01000011">
    <property type="protein sequence ID" value="GER04506.1"/>
    <property type="molecule type" value="Genomic_DNA"/>
</dbReference>
<name>A0A5A7NC09_9PROT</name>
<dbReference type="InterPro" id="IPR038636">
    <property type="entry name" value="Wzi_sf"/>
</dbReference>
<proteinExistence type="predicted"/>
<dbReference type="InterPro" id="IPR026950">
    <property type="entry name" value="Caps_assemb_Wzi"/>
</dbReference>
<keyword evidence="2" id="KW-1185">Reference proteome</keyword>
<comment type="caution">
    <text evidence="1">The sequence shown here is derived from an EMBL/GenBank/DDBJ whole genome shotgun (WGS) entry which is preliminary data.</text>
</comment>
<sequence>MREIRSFGVLLSAMIAVLALFSTARAEPWIEAGDARMRGDIELLAAYGLIDGPITMWPLPWAQVTRSLASMPDRSFPFHVEAALARVRAKVPTTSDYRSLGIETHVGATSREKLVRGFDGGVRENAEASVSLEKHWGSSYAKLSIGGRDGQPGSDVSFDNSYFAQAFGNWVAYAGTLDQWWGGGWDGGMILSNNARPFPRIGFQRLDPKPFDTKWLSWLGNWNVNFTLGQLDSGATRTDFNNIMMAHIRVTFQPFDRLDIGFNRAIQTCGSGRDCGFSNWVDALIGFGDLDNTGTPDEPGNQIAGADIRYSDVIGDFSYGLYAETIAEDENQPIVDKYSLLLGATLGGYWEGQQLQWRLRVEASDTIAGNIFGLGRDVRPNVTFSNFIFTDGFEFLDRTIGHNLSTDSQLYTLETSFVDRHDRSYWLRYRRAKINAFDGPRNEVSANREVINLVEIGAEGGFGRGFGRLEMRIMDDRANTPGRNDFDAQIEASLNWRF</sequence>
<accession>A0A5A7NC09</accession>
<dbReference type="AlphaFoldDB" id="A0A5A7NC09"/>
<dbReference type="RefSeq" id="WP_052370794.1">
    <property type="nucleotide sequence ID" value="NZ_BKCN01000011.1"/>
</dbReference>
<dbReference type="Gene3D" id="2.40.160.130">
    <property type="entry name" value="Capsule assembly protein Wzi"/>
    <property type="match status" value="1"/>
</dbReference>
<protein>
    <submittedName>
        <fullName evidence="1">Outer membrane protein in capsule/EPS biosynthesis locus</fullName>
    </submittedName>
</protein>
<reference evidence="1 2" key="1">
    <citation type="submission" date="2019-09" db="EMBL/GenBank/DDBJ databases">
        <title>NBRP : Genome information of microbial organism related human and environment.</title>
        <authorList>
            <person name="Hattori M."/>
            <person name="Oshima K."/>
            <person name="Inaba H."/>
            <person name="Suda W."/>
            <person name="Sakamoto M."/>
            <person name="Iino T."/>
            <person name="Kitahara M."/>
            <person name="Oshida Y."/>
            <person name="Iida T."/>
            <person name="Kudo T."/>
            <person name="Itoh T."/>
            <person name="Ohkuma M."/>
        </authorList>
    </citation>
    <scope>NUCLEOTIDE SEQUENCE [LARGE SCALE GENOMIC DNA]</scope>
    <source>
        <strain evidence="1 2">Q-1</strain>
    </source>
</reference>